<accession>A0ABT3KVP1</accession>
<dbReference type="Proteomes" id="UP001208935">
    <property type="component" value="Unassembled WGS sequence"/>
</dbReference>
<proteinExistence type="inferred from homology"/>
<evidence type="ECO:0000256" key="6">
    <source>
        <dbReference type="ARBA" id="ARBA00022840"/>
    </source>
</evidence>
<keyword evidence="13" id="KW-1185">Reference proteome</keyword>
<comment type="similarity">
    <text evidence="11">Belongs to the KdpC family.</text>
</comment>
<keyword evidence="8 11" id="KW-1133">Transmembrane helix</keyword>
<feature type="transmembrane region" description="Helical" evidence="11">
    <location>
        <begin position="26"/>
        <end position="54"/>
    </location>
</feature>
<keyword evidence="10 11" id="KW-0472">Membrane</keyword>
<comment type="subcellular location">
    <subcellularLocation>
        <location evidence="11">Cell membrane</location>
        <topology evidence="11">Single-pass membrane protein</topology>
    </subcellularLocation>
</comment>
<comment type="caution">
    <text evidence="12">The sequence shown here is derived from an EMBL/GenBank/DDBJ whole genome shotgun (WGS) entry which is preliminary data.</text>
</comment>
<keyword evidence="4 11" id="KW-0812">Transmembrane</keyword>
<dbReference type="PANTHER" id="PTHR30042:SF2">
    <property type="entry name" value="POTASSIUM-TRANSPORTING ATPASE KDPC SUBUNIT"/>
    <property type="match status" value="1"/>
</dbReference>
<evidence type="ECO:0000313" key="12">
    <source>
        <dbReference type="EMBL" id="MCW5322408.1"/>
    </source>
</evidence>
<evidence type="ECO:0000256" key="7">
    <source>
        <dbReference type="ARBA" id="ARBA00022958"/>
    </source>
</evidence>
<dbReference type="NCBIfam" id="TIGR00681">
    <property type="entry name" value="kdpC"/>
    <property type="match status" value="1"/>
</dbReference>
<comment type="subunit">
    <text evidence="11">The system is composed of three essential subunits: KdpA, KdpB and KdpC.</text>
</comment>
<name>A0ABT3KVP1_9BURK</name>
<dbReference type="EMBL" id="QZCW01000003">
    <property type="protein sequence ID" value="MCW5322408.1"/>
    <property type="molecule type" value="Genomic_DNA"/>
</dbReference>
<keyword evidence="5 11" id="KW-0547">Nucleotide-binding</keyword>
<dbReference type="InterPro" id="IPR003820">
    <property type="entry name" value="KdpC"/>
</dbReference>
<dbReference type="RefSeq" id="WP_265259370.1">
    <property type="nucleotide sequence ID" value="NZ_QZCV01000003.1"/>
</dbReference>
<dbReference type="Pfam" id="PF02669">
    <property type="entry name" value="KdpC"/>
    <property type="match status" value="1"/>
</dbReference>
<evidence type="ECO:0000256" key="1">
    <source>
        <dbReference type="ARBA" id="ARBA00022448"/>
    </source>
</evidence>
<evidence type="ECO:0000256" key="8">
    <source>
        <dbReference type="ARBA" id="ARBA00022989"/>
    </source>
</evidence>
<keyword evidence="3 11" id="KW-0633">Potassium transport</keyword>
<dbReference type="PANTHER" id="PTHR30042">
    <property type="entry name" value="POTASSIUM-TRANSPORTING ATPASE C CHAIN"/>
    <property type="match status" value="1"/>
</dbReference>
<protein>
    <recommendedName>
        <fullName evidence="11">Potassium-transporting ATPase KdpC subunit</fullName>
    </recommendedName>
    <alternativeName>
        <fullName evidence="11">ATP phosphohydrolase [potassium-transporting] C chain</fullName>
    </alternativeName>
    <alternativeName>
        <fullName evidence="11">Potassium-binding and translocating subunit C</fullName>
    </alternativeName>
    <alternativeName>
        <fullName evidence="11">Potassium-translocating ATPase C chain</fullName>
    </alternativeName>
</protein>
<sequence>MTESLAHPAPDAGATPPARCGLLRPALVLFVLLSVLTGLLYPLAVTGVAQTVFAHQANGSLVRRDGRLLGSELIGQTFTAPGHFWSRPSATTPLPYDGLASGGSNLAPGNPALLDAVQARVQALRAADPENTRPVPVDLVTTSASGLDPHISVAAANYQSGRVARSRGLPPEQVQALVQQHTEGPWLGFLGEPRVNVLALNLALDATRRPAKP</sequence>
<keyword evidence="6 11" id="KW-0067">ATP-binding</keyword>
<keyword evidence="2 11" id="KW-1003">Cell membrane</keyword>
<keyword evidence="9 11" id="KW-0406">Ion transport</keyword>
<keyword evidence="1 11" id="KW-0813">Transport</keyword>
<evidence type="ECO:0000256" key="3">
    <source>
        <dbReference type="ARBA" id="ARBA00022538"/>
    </source>
</evidence>
<reference evidence="13" key="1">
    <citation type="submission" date="2023-07" db="EMBL/GenBank/DDBJ databases">
        <title>Verminephrobacter genomes.</title>
        <authorList>
            <person name="Lund M.B."/>
        </authorList>
    </citation>
    <scope>NUCLEOTIDE SEQUENCE [LARGE SCALE GENOMIC DNA]</scope>
    <source>
        <strain evidence="13">AtM5-05</strain>
    </source>
</reference>
<evidence type="ECO:0000256" key="5">
    <source>
        <dbReference type="ARBA" id="ARBA00022741"/>
    </source>
</evidence>
<keyword evidence="7 11" id="KW-0630">Potassium</keyword>
<evidence type="ECO:0000256" key="9">
    <source>
        <dbReference type="ARBA" id="ARBA00023065"/>
    </source>
</evidence>
<evidence type="ECO:0000256" key="2">
    <source>
        <dbReference type="ARBA" id="ARBA00022475"/>
    </source>
</evidence>
<comment type="function">
    <text evidence="11">Part of the high-affinity ATP-driven potassium transport (or Kdp) system, which catalyzes the hydrolysis of ATP coupled with the electrogenic transport of potassium into the cytoplasm. This subunit acts as a catalytic chaperone that increases the ATP-binding affinity of the ATP-hydrolyzing subunit KdpB by the formation of a transient KdpB/KdpC/ATP ternary complex.</text>
</comment>
<dbReference type="NCBIfam" id="NF001454">
    <property type="entry name" value="PRK00315.1"/>
    <property type="match status" value="1"/>
</dbReference>
<gene>
    <name evidence="11 12" type="primary">kdpC</name>
    <name evidence="12" type="ORF">D5039_14970</name>
</gene>
<evidence type="ECO:0000313" key="13">
    <source>
        <dbReference type="Proteomes" id="UP001208935"/>
    </source>
</evidence>
<dbReference type="HAMAP" id="MF_00276">
    <property type="entry name" value="KdpC"/>
    <property type="match status" value="1"/>
</dbReference>
<evidence type="ECO:0000256" key="10">
    <source>
        <dbReference type="ARBA" id="ARBA00023136"/>
    </source>
</evidence>
<dbReference type="PIRSF" id="PIRSF001296">
    <property type="entry name" value="K_ATPase_KdpC"/>
    <property type="match status" value="1"/>
</dbReference>
<organism evidence="12 13">
    <name type="scientific">Verminephrobacter aporrectodeae subsp. tuberculatae</name>
    <dbReference type="NCBI Taxonomy" id="1110392"/>
    <lineage>
        <taxon>Bacteria</taxon>
        <taxon>Pseudomonadati</taxon>
        <taxon>Pseudomonadota</taxon>
        <taxon>Betaproteobacteria</taxon>
        <taxon>Burkholderiales</taxon>
        <taxon>Comamonadaceae</taxon>
        <taxon>Verminephrobacter</taxon>
    </lineage>
</organism>
<evidence type="ECO:0000256" key="11">
    <source>
        <dbReference type="HAMAP-Rule" id="MF_00276"/>
    </source>
</evidence>
<evidence type="ECO:0000256" key="4">
    <source>
        <dbReference type="ARBA" id="ARBA00022692"/>
    </source>
</evidence>